<evidence type="ECO:0000313" key="4">
    <source>
        <dbReference type="Proteomes" id="UP000501780"/>
    </source>
</evidence>
<feature type="domain" description="FecR protein" evidence="1">
    <location>
        <begin position="120"/>
        <end position="215"/>
    </location>
</feature>
<sequence length="338" mass="39021">MEEINIEDLLIRYYDGEATADEVQEIEAWIEVSDENRQRAAEVYTLLLAVDTKNTIDAMDMEKELSTVKMKMKTAGHPVAWWKWMQRAAAVMFIPMAITILLLLNQSGPASSVYVQMLEVETQPGVVTSFRLPDSTLVYLNSASTLRYPSIFTGDTREVSLSGEAYFDVTKDPDHRFIVSTSQNSKVEVLGTRFNLEVFDDMEDVVTTLVEGKVEFKYHKAGSEQKMTMKPGQKTVYNKKSGEIQVKTTSGESELSWKDMKVIFDRTFLKDALHMLEKRYNVEFIVKTAKYDKYTFTGTFTDQYVDEILENFKISSRIRWRNVEKEDRNQGKRLIEIY</sequence>
<dbReference type="AlphaFoldDB" id="A0A6H0KWP0"/>
<evidence type="ECO:0000259" key="2">
    <source>
        <dbReference type="Pfam" id="PF16344"/>
    </source>
</evidence>
<dbReference type="KEGG" id="bfc:BacF7301_22840"/>
<reference evidence="3 4" key="1">
    <citation type="submission" date="2020-03" db="EMBL/GenBank/DDBJ databases">
        <title>Genomic analysis of Bacteroides faecium CBA7301.</title>
        <authorList>
            <person name="Kim J."/>
            <person name="Roh S.W."/>
        </authorList>
    </citation>
    <scope>NUCLEOTIDE SEQUENCE [LARGE SCALE GENOMIC DNA]</scope>
    <source>
        <strain evidence="3 4">CBA7301</strain>
    </source>
</reference>
<feature type="domain" description="Protein FecR C-terminal" evidence="2">
    <location>
        <begin position="262"/>
        <end position="324"/>
    </location>
</feature>
<dbReference type="Gene3D" id="3.55.50.30">
    <property type="match status" value="1"/>
</dbReference>
<dbReference type="PIRSF" id="PIRSF018266">
    <property type="entry name" value="FecR"/>
    <property type="match status" value="1"/>
</dbReference>
<evidence type="ECO:0000313" key="3">
    <source>
        <dbReference type="EMBL" id="QIU97599.1"/>
    </source>
</evidence>
<evidence type="ECO:0000259" key="1">
    <source>
        <dbReference type="Pfam" id="PF04773"/>
    </source>
</evidence>
<dbReference type="GO" id="GO:0016989">
    <property type="term" value="F:sigma factor antagonist activity"/>
    <property type="evidence" value="ECO:0007669"/>
    <property type="project" value="TreeGrafter"/>
</dbReference>
<dbReference type="Pfam" id="PF16344">
    <property type="entry name" value="FecR_C"/>
    <property type="match status" value="1"/>
</dbReference>
<dbReference type="EMBL" id="CP050831">
    <property type="protein sequence ID" value="QIU97599.1"/>
    <property type="molecule type" value="Genomic_DNA"/>
</dbReference>
<dbReference type="PANTHER" id="PTHR30273">
    <property type="entry name" value="PERIPLASMIC SIGNAL SENSOR AND SIGMA FACTOR ACTIVATOR FECR-RELATED"/>
    <property type="match status" value="1"/>
</dbReference>
<organism evidence="3 4">
    <name type="scientific">Bacteroides faecium</name>
    <dbReference type="NCBI Taxonomy" id="2715212"/>
    <lineage>
        <taxon>Bacteria</taxon>
        <taxon>Pseudomonadati</taxon>
        <taxon>Bacteroidota</taxon>
        <taxon>Bacteroidia</taxon>
        <taxon>Bacteroidales</taxon>
        <taxon>Bacteroidaceae</taxon>
        <taxon>Bacteroides</taxon>
    </lineage>
</organism>
<dbReference type="FunFam" id="2.60.120.1440:FF:000001">
    <property type="entry name" value="Putative anti-sigma factor"/>
    <property type="match status" value="1"/>
</dbReference>
<name>A0A6H0KWP0_9BACE</name>
<protein>
    <submittedName>
        <fullName evidence="3">DUF4974 domain-containing protein</fullName>
    </submittedName>
</protein>
<dbReference type="Pfam" id="PF04773">
    <property type="entry name" value="FecR"/>
    <property type="match status" value="1"/>
</dbReference>
<gene>
    <name evidence="3" type="ORF">BacF7301_22840</name>
</gene>
<dbReference type="InterPro" id="IPR032508">
    <property type="entry name" value="FecR_C"/>
</dbReference>
<dbReference type="Proteomes" id="UP000501780">
    <property type="component" value="Chromosome"/>
</dbReference>
<dbReference type="InterPro" id="IPR012373">
    <property type="entry name" value="Ferrdict_sens_TM"/>
</dbReference>
<proteinExistence type="predicted"/>
<dbReference type="InterPro" id="IPR006860">
    <property type="entry name" value="FecR"/>
</dbReference>
<dbReference type="Gene3D" id="2.60.120.1440">
    <property type="match status" value="1"/>
</dbReference>
<dbReference type="PANTHER" id="PTHR30273:SF2">
    <property type="entry name" value="PROTEIN FECR"/>
    <property type="match status" value="1"/>
</dbReference>
<accession>A0A6H0KWP0</accession>
<keyword evidence="4" id="KW-1185">Reference proteome</keyword>